<protein>
    <recommendedName>
        <fullName evidence="6">Amino acid transporter transmembrane domain-containing protein</fullName>
    </recommendedName>
</protein>
<dbReference type="PANTHER" id="PTHR16189">
    <property type="entry name" value="TRANSMEMBRANE PROTEIN 104-RELATED"/>
    <property type="match status" value="1"/>
</dbReference>
<feature type="transmembrane region" description="Helical" evidence="5">
    <location>
        <begin position="241"/>
        <end position="262"/>
    </location>
</feature>
<name>L1K1C8_GUITC</name>
<sequence>LGGKSLGFFSSIVIVVNNIAGPGMLVLPKVYQDAGWFVPTVVLFVICIASSLAAILLTDAMARVPGNSRFQRRIEFVNVFEEFWGHRGMQLAQGMFIVNMMAQISSSIISNAQVMDSFIVFLNPRHTTYALQVWPTLDIISWSPPLKAILQPPVTMEQSAACHQGKVIPFNDPEESRAIISLGYLSLALILIPMSIMNLEENIFIQKISFYMLLLLSAEFLMQFYMQGMGNHEVPAFGHDYSHVLGSIVFNFAFIVVVPSWVNEKKAEVGIAPSIWISTFFSTILYVATGWMGAMAYYRAEGNFLNTLSNACSPTITRVSAFLFAFGMIGLGIPFICIVTRYSLLVGRVCGPRMSHFWAIFFPWLVSWVFYEGGLFNELIAWSGDLALGPINFVFP</sequence>
<dbReference type="STRING" id="905079.L1K1C8"/>
<keyword evidence="2 5" id="KW-0812">Transmembrane</keyword>
<dbReference type="RefSeq" id="XP_005841163.1">
    <property type="nucleotide sequence ID" value="XM_005841106.1"/>
</dbReference>
<evidence type="ECO:0000313" key="7">
    <source>
        <dbReference type="EMBL" id="EKX54183.1"/>
    </source>
</evidence>
<dbReference type="EMBL" id="JH992968">
    <property type="protein sequence ID" value="EKX54183.1"/>
    <property type="molecule type" value="Genomic_DNA"/>
</dbReference>
<evidence type="ECO:0000259" key="6">
    <source>
        <dbReference type="Pfam" id="PF01490"/>
    </source>
</evidence>
<evidence type="ECO:0000256" key="4">
    <source>
        <dbReference type="ARBA" id="ARBA00023136"/>
    </source>
</evidence>
<organism evidence="7">
    <name type="scientific">Guillardia theta (strain CCMP2712)</name>
    <name type="common">Cryptophyte</name>
    <dbReference type="NCBI Taxonomy" id="905079"/>
    <lineage>
        <taxon>Eukaryota</taxon>
        <taxon>Cryptophyceae</taxon>
        <taxon>Pyrenomonadales</taxon>
        <taxon>Geminigeraceae</taxon>
        <taxon>Guillardia</taxon>
    </lineage>
</organism>
<feature type="transmembrane region" description="Helical" evidence="5">
    <location>
        <begin position="178"/>
        <end position="196"/>
    </location>
</feature>
<dbReference type="eggNOG" id="ENOG502QSDW">
    <property type="taxonomic scope" value="Eukaryota"/>
</dbReference>
<dbReference type="InterPro" id="IPR013057">
    <property type="entry name" value="AA_transpt_TM"/>
</dbReference>
<keyword evidence="3 5" id="KW-1133">Transmembrane helix</keyword>
<feature type="transmembrane region" description="Helical" evidence="5">
    <location>
        <begin position="208"/>
        <end position="226"/>
    </location>
</feature>
<dbReference type="KEGG" id="gtt:GUITHDRAFT_55752"/>
<evidence type="ECO:0000256" key="5">
    <source>
        <dbReference type="SAM" id="Phobius"/>
    </source>
</evidence>
<dbReference type="GeneID" id="17310626"/>
<reference evidence="7" key="1">
    <citation type="journal article" date="2012" name="Nature">
        <title>Algal genomes reveal evolutionary mosaicism and the fate of nucleomorphs.</title>
        <authorList>
            <consortium name="DOE Joint Genome Institute"/>
            <person name="Curtis B.A."/>
            <person name="Tanifuji G."/>
            <person name="Burki F."/>
            <person name="Gruber A."/>
            <person name="Irimia M."/>
            <person name="Maruyama S."/>
            <person name="Arias M.C."/>
            <person name="Ball S.G."/>
            <person name="Gile G.H."/>
            <person name="Hirakawa Y."/>
            <person name="Hopkins J.F."/>
            <person name="Kuo A."/>
            <person name="Rensing S.A."/>
            <person name="Schmutz J."/>
            <person name="Symeonidi A."/>
            <person name="Elias M."/>
            <person name="Eveleigh R.J."/>
            <person name="Herman E.K."/>
            <person name="Klute M.J."/>
            <person name="Nakayama T."/>
            <person name="Obornik M."/>
            <person name="Reyes-Prieto A."/>
            <person name="Armbrust E.V."/>
            <person name="Aves S.J."/>
            <person name="Beiko R.G."/>
            <person name="Coutinho P."/>
            <person name="Dacks J.B."/>
            <person name="Durnford D.G."/>
            <person name="Fast N.M."/>
            <person name="Green B.R."/>
            <person name="Grisdale C.J."/>
            <person name="Hempel F."/>
            <person name="Henrissat B."/>
            <person name="Hoppner M.P."/>
            <person name="Ishida K."/>
            <person name="Kim E."/>
            <person name="Koreny L."/>
            <person name="Kroth P.G."/>
            <person name="Liu Y."/>
            <person name="Malik S.B."/>
            <person name="Maier U.G."/>
            <person name="McRose D."/>
            <person name="Mock T."/>
            <person name="Neilson J.A."/>
            <person name="Onodera N.T."/>
            <person name="Poole A.M."/>
            <person name="Pritham E.J."/>
            <person name="Richards T.A."/>
            <person name="Rocap G."/>
            <person name="Roy S.W."/>
            <person name="Sarai C."/>
            <person name="Schaack S."/>
            <person name="Shirato S."/>
            <person name="Slamovits C.H."/>
            <person name="Spencer D.F."/>
            <person name="Suzuki S."/>
            <person name="Worden A.Z."/>
            <person name="Zauner S."/>
            <person name="Barry K."/>
            <person name="Bell C."/>
            <person name="Bharti A.K."/>
            <person name="Crow J.A."/>
            <person name="Grimwood J."/>
            <person name="Kramer R."/>
            <person name="Lindquist E."/>
            <person name="Lucas S."/>
            <person name="Salamov A."/>
            <person name="McFadden G.I."/>
            <person name="Lane C.E."/>
            <person name="Keeling P.J."/>
            <person name="Gray M.W."/>
            <person name="Grigoriev I.V."/>
            <person name="Archibald J.M."/>
        </authorList>
    </citation>
    <scope>NUCLEOTIDE SEQUENCE</scope>
    <source>
        <strain evidence="7">CCMP2712</strain>
    </source>
</reference>
<feature type="transmembrane region" description="Helical" evidence="5">
    <location>
        <begin position="354"/>
        <end position="371"/>
    </location>
</feature>
<dbReference type="AlphaFoldDB" id="L1K1C8"/>
<feature type="non-terminal residue" evidence="7">
    <location>
        <position position="396"/>
    </location>
</feature>
<dbReference type="OMA" id="RVEFTML"/>
<dbReference type="OrthoDB" id="294541at2759"/>
<proteinExistence type="predicted"/>
<dbReference type="GO" id="GO:0016020">
    <property type="term" value="C:membrane"/>
    <property type="evidence" value="ECO:0007669"/>
    <property type="project" value="UniProtKB-SubCell"/>
</dbReference>
<dbReference type="PaxDb" id="55529-EKX54183"/>
<evidence type="ECO:0000256" key="1">
    <source>
        <dbReference type="ARBA" id="ARBA00004370"/>
    </source>
</evidence>
<feature type="transmembrane region" description="Helical" evidence="5">
    <location>
        <begin position="34"/>
        <end position="57"/>
    </location>
</feature>
<dbReference type="HOGENOM" id="CLU_034701_0_0_1"/>
<feature type="non-terminal residue" evidence="7">
    <location>
        <position position="1"/>
    </location>
</feature>
<feature type="domain" description="Amino acid transporter transmembrane" evidence="6">
    <location>
        <begin position="7"/>
        <end position="122"/>
    </location>
</feature>
<accession>L1K1C8</accession>
<comment type="subcellular location">
    <subcellularLocation>
        <location evidence="1">Membrane</location>
    </subcellularLocation>
</comment>
<dbReference type="Pfam" id="PF01490">
    <property type="entry name" value="Aa_trans"/>
    <property type="match status" value="1"/>
</dbReference>
<feature type="transmembrane region" description="Helical" evidence="5">
    <location>
        <begin position="319"/>
        <end position="342"/>
    </location>
</feature>
<feature type="transmembrane region" description="Helical" evidence="5">
    <location>
        <begin position="274"/>
        <end position="299"/>
    </location>
</feature>
<feature type="transmembrane region" description="Helical" evidence="5">
    <location>
        <begin position="6"/>
        <end position="27"/>
    </location>
</feature>
<gene>
    <name evidence="7" type="ORF">GUITHDRAFT_55752</name>
</gene>
<dbReference type="PANTHER" id="PTHR16189:SF15">
    <property type="entry name" value="AMINO ACID TRANSPORTER TRANSMEMBRANE DOMAIN-CONTAINING PROTEIN"/>
    <property type="match status" value="1"/>
</dbReference>
<keyword evidence="4 5" id="KW-0472">Membrane</keyword>
<evidence type="ECO:0000256" key="2">
    <source>
        <dbReference type="ARBA" id="ARBA00022692"/>
    </source>
</evidence>
<evidence type="ECO:0000256" key="3">
    <source>
        <dbReference type="ARBA" id="ARBA00022989"/>
    </source>
</evidence>